<dbReference type="GO" id="GO:0046983">
    <property type="term" value="F:protein dimerization activity"/>
    <property type="evidence" value="ECO:0007669"/>
    <property type="project" value="InterPro"/>
</dbReference>
<evidence type="ECO:0000313" key="6">
    <source>
        <dbReference type="Proteomes" id="UP000775213"/>
    </source>
</evidence>
<keyword evidence="6" id="KW-1185">Reference proteome</keyword>
<keyword evidence="2" id="KW-0804">Transcription</keyword>
<dbReference type="InterPro" id="IPR011598">
    <property type="entry name" value="bHLH_dom"/>
</dbReference>
<gene>
    <name evidence="5" type="ORF">IEQ34_000423</name>
</gene>
<feature type="region of interest" description="Disordered" evidence="3">
    <location>
        <begin position="742"/>
        <end position="763"/>
    </location>
</feature>
<feature type="domain" description="BHLH" evidence="4">
    <location>
        <begin position="749"/>
        <end position="798"/>
    </location>
</feature>
<evidence type="ECO:0000256" key="2">
    <source>
        <dbReference type="ARBA" id="ARBA00023163"/>
    </source>
</evidence>
<organism evidence="5 6">
    <name type="scientific">Dendrobium chrysotoxum</name>
    <name type="common">Orchid</name>
    <dbReference type="NCBI Taxonomy" id="161865"/>
    <lineage>
        <taxon>Eukaryota</taxon>
        <taxon>Viridiplantae</taxon>
        <taxon>Streptophyta</taxon>
        <taxon>Embryophyta</taxon>
        <taxon>Tracheophyta</taxon>
        <taxon>Spermatophyta</taxon>
        <taxon>Magnoliopsida</taxon>
        <taxon>Liliopsida</taxon>
        <taxon>Asparagales</taxon>
        <taxon>Orchidaceae</taxon>
        <taxon>Epidendroideae</taxon>
        <taxon>Malaxideae</taxon>
        <taxon>Dendrobiinae</taxon>
        <taxon>Dendrobium</taxon>
    </lineage>
</organism>
<evidence type="ECO:0000256" key="1">
    <source>
        <dbReference type="ARBA" id="ARBA00023015"/>
    </source>
</evidence>
<evidence type="ECO:0000256" key="3">
    <source>
        <dbReference type="SAM" id="MobiDB-lite"/>
    </source>
</evidence>
<reference evidence="5 6" key="1">
    <citation type="journal article" date="2021" name="Hortic Res">
        <title>Chromosome-scale assembly of the Dendrobium chrysotoxum genome enhances the understanding of orchid evolution.</title>
        <authorList>
            <person name="Zhang Y."/>
            <person name="Zhang G.Q."/>
            <person name="Zhang D."/>
            <person name="Liu X.D."/>
            <person name="Xu X.Y."/>
            <person name="Sun W.H."/>
            <person name="Yu X."/>
            <person name="Zhu X."/>
            <person name="Wang Z.W."/>
            <person name="Zhao X."/>
            <person name="Zhong W.Y."/>
            <person name="Chen H."/>
            <person name="Yin W.L."/>
            <person name="Huang T."/>
            <person name="Niu S.C."/>
            <person name="Liu Z.J."/>
        </authorList>
    </citation>
    <scope>NUCLEOTIDE SEQUENCE [LARGE SCALE GENOMIC DNA]</scope>
    <source>
        <strain evidence="5">Lindl</strain>
    </source>
</reference>
<dbReference type="InterPro" id="IPR025610">
    <property type="entry name" value="MYC/MYB_N"/>
</dbReference>
<accession>A0AAV7H8Z5</accession>
<dbReference type="Proteomes" id="UP000775213">
    <property type="component" value="Unassembled WGS sequence"/>
</dbReference>
<dbReference type="GO" id="GO:0003700">
    <property type="term" value="F:DNA-binding transcription factor activity"/>
    <property type="evidence" value="ECO:0007669"/>
    <property type="project" value="InterPro"/>
</dbReference>
<comment type="caution">
    <text evidence="5">The sequence shown here is derived from an EMBL/GenBank/DDBJ whole genome shotgun (WGS) entry which is preliminary data.</text>
</comment>
<dbReference type="PANTHER" id="PTHR46196:SF4">
    <property type="entry name" value="TRANSCRIPTION FACTOR LHW"/>
    <property type="match status" value="1"/>
</dbReference>
<sequence>MGLVLGEALERLCVEIGWSYAVFWRAVGLQEQRFLIWEDGFCGRMHGGLSGFEAMDLLIKEKALLRGSRCEERFAELGRPTEDRIYMLVHKRMASQVHAVGDGVVGKAASTGNHQWILKGNLNPQYTATKDLVEINQQLLAGIQTIAVIPVLPQGVLQLGSTQMIFEEIGFVNYVQHLFMQSGSMTRAPKPQLSASLQPSISHFGDVSSNVNALHSHSIHDRDQLFRGHDSTFITKGSSVCTSSLNKVSAPQQMLLDSNVSTNSTLPFSSFSQSAGHVANSNLYPNNQLKSECLGHLGTSSASNSRITENALPYHSVYENHCQYADVNCSLFPGHLQSLENQFSAYHETTQESADKHEAMSDSSKLLHLRTHESKLSNSLKYSDSASSFGRENIGNTHSLSSGIMECIESQISSNSEVSQILSLADDLDRVHMLSCGFSRTQSTSTGEKSRAMSSLDKDMDGNVMYQALDGSMTEADGHRSGNGLKRSSNQDVWCDSCLVSANEQVSNSISALANGRNNNTEILPLSSIKTTFDPQQQNSDVTLFQQQNSDSTLFDLFDLDQVSKANYSLSDNSFVNLNSLEVCELSTDVSTCIRQRDAGTFGDILNDEISCSGGLFSESGSDQLLDAIVSQMKPTRKLISDDNVSCNTASTNISNNSLHSSSAQCNVVAISEQLHGKFVGQSQIAGTNFLNSECSIDRSEGVSSLGDDKFKSQISLWVGKARNMNCDGISAANCKRVDEVGKLNRKRSRTGENPRPRPKDRQMIQDRVKELREIVPNAAKMSIDALLEKTIKHMLFLQSVTKHADKLKETGKPKIISEDEGLLLKDNFDGGATWAFEVGSQSVICPIVVEDLSTPRHMLVEMLCEKRGLFLEIADLIRGLGLTILKGVMEARDDKVWARFAVEANRDVTRMDVFLSLVHLLEPTAGKAVLEGIRNCKKPHNVFKMSSIPVTGAADCL</sequence>
<dbReference type="InterPro" id="IPR043561">
    <property type="entry name" value="LHW-like"/>
</dbReference>
<name>A0AAV7H8Z5_DENCH</name>
<dbReference type="Pfam" id="PF14215">
    <property type="entry name" value="bHLH-MYC_N"/>
    <property type="match status" value="1"/>
</dbReference>
<dbReference type="AlphaFoldDB" id="A0AAV7H8Z5"/>
<evidence type="ECO:0000313" key="5">
    <source>
        <dbReference type="EMBL" id="KAH0470700.1"/>
    </source>
</evidence>
<dbReference type="CDD" id="cd18915">
    <property type="entry name" value="bHLH_AtLHW_like"/>
    <property type="match status" value="1"/>
</dbReference>
<protein>
    <recommendedName>
        <fullName evidence="4">BHLH domain-containing protein</fullName>
    </recommendedName>
</protein>
<proteinExistence type="predicted"/>
<keyword evidence="1" id="KW-0805">Transcription regulation</keyword>
<dbReference type="PROSITE" id="PS50888">
    <property type="entry name" value="BHLH"/>
    <property type="match status" value="1"/>
</dbReference>
<dbReference type="PANTHER" id="PTHR46196">
    <property type="entry name" value="TRANSCRIPTION FACTOR BHLH155-LIKE ISOFORM X1-RELATED"/>
    <property type="match status" value="1"/>
</dbReference>
<feature type="compositionally biased region" description="Basic and acidic residues" evidence="3">
    <location>
        <begin position="750"/>
        <end position="763"/>
    </location>
</feature>
<evidence type="ECO:0000259" key="4">
    <source>
        <dbReference type="PROSITE" id="PS50888"/>
    </source>
</evidence>
<dbReference type="Pfam" id="PF23176">
    <property type="entry name" value="bHLH_LHW"/>
    <property type="match status" value="1"/>
</dbReference>
<dbReference type="EMBL" id="JAGFBR010000001">
    <property type="protein sequence ID" value="KAH0470700.1"/>
    <property type="molecule type" value="Genomic_DNA"/>
</dbReference>